<dbReference type="EMBL" id="CM042028">
    <property type="protein sequence ID" value="KAI3798021.1"/>
    <property type="molecule type" value="Genomic_DNA"/>
</dbReference>
<accession>A0ACB9HRA1</accession>
<comment type="caution">
    <text evidence="1">The sequence shown here is derived from an EMBL/GenBank/DDBJ whole genome shotgun (WGS) entry which is preliminary data.</text>
</comment>
<gene>
    <name evidence="1" type="ORF">L1987_33287</name>
</gene>
<evidence type="ECO:0000313" key="1">
    <source>
        <dbReference type="EMBL" id="KAI3798021.1"/>
    </source>
</evidence>
<dbReference type="Proteomes" id="UP001056120">
    <property type="component" value="Linkage Group LG11"/>
</dbReference>
<organism evidence="1 2">
    <name type="scientific">Smallanthus sonchifolius</name>
    <dbReference type="NCBI Taxonomy" id="185202"/>
    <lineage>
        <taxon>Eukaryota</taxon>
        <taxon>Viridiplantae</taxon>
        <taxon>Streptophyta</taxon>
        <taxon>Embryophyta</taxon>
        <taxon>Tracheophyta</taxon>
        <taxon>Spermatophyta</taxon>
        <taxon>Magnoliopsida</taxon>
        <taxon>eudicotyledons</taxon>
        <taxon>Gunneridae</taxon>
        <taxon>Pentapetalae</taxon>
        <taxon>asterids</taxon>
        <taxon>campanulids</taxon>
        <taxon>Asterales</taxon>
        <taxon>Asteraceae</taxon>
        <taxon>Asteroideae</taxon>
        <taxon>Heliantheae alliance</taxon>
        <taxon>Millerieae</taxon>
        <taxon>Smallanthus</taxon>
    </lineage>
</organism>
<keyword evidence="2" id="KW-1185">Reference proteome</keyword>
<evidence type="ECO:0000313" key="2">
    <source>
        <dbReference type="Proteomes" id="UP001056120"/>
    </source>
</evidence>
<name>A0ACB9HRA1_9ASTR</name>
<proteinExistence type="predicted"/>
<reference evidence="1 2" key="2">
    <citation type="journal article" date="2022" name="Mol. Ecol. Resour.">
        <title>The genomes of chicory, endive, great burdock and yacon provide insights into Asteraceae paleo-polyploidization history and plant inulin production.</title>
        <authorList>
            <person name="Fan W."/>
            <person name="Wang S."/>
            <person name="Wang H."/>
            <person name="Wang A."/>
            <person name="Jiang F."/>
            <person name="Liu H."/>
            <person name="Zhao H."/>
            <person name="Xu D."/>
            <person name="Zhang Y."/>
        </authorList>
    </citation>
    <scope>NUCLEOTIDE SEQUENCE [LARGE SCALE GENOMIC DNA]</scope>
    <source>
        <strain evidence="2">cv. Yunnan</strain>
        <tissue evidence="1">Leaves</tissue>
    </source>
</reference>
<sequence>MALSSSSEWNKSKNELMKQVKEQYEQDILTIKSLKECFILLNIGFLKRDEITNMLPSSYIRNLTVLFTLDVCTKDVELMTAIKDIIKTVESSMELKLAMLLSYA</sequence>
<reference evidence="2" key="1">
    <citation type="journal article" date="2022" name="Mol. Ecol. Resour.">
        <title>The genomes of chicory, endive, great burdock and yacon provide insights into Asteraceae palaeo-polyploidization history and plant inulin production.</title>
        <authorList>
            <person name="Fan W."/>
            <person name="Wang S."/>
            <person name="Wang H."/>
            <person name="Wang A."/>
            <person name="Jiang F."/>
            <person name="Liu H."/>
            <person name="Zhao H."/>
            <person name="Xu D."/>
            <person name="Zhang Y."/>
        </authorList>
    </citation>
    <scope>NUCLEOTIDE SEQUENCE [LARGE SCALE GENOMIC DNA]</scope>
    <source>
        <strain evidence="2">cv. Yunnan</strain>
    </source>
</reference>
<protein>
    <submittedName>
        <fullName evidence="1">Uncharacterized protein</fullName>
    </submittedName>
</protein>